<reference evidence="1 2" key="1">
    <citation type="submission" date="2019-04" db="EMBL/GenBank/DDBJ databases">
        <title>Draft genome sequence of Robertkochia marina CC-AMO-30D.</title>
        <authorList>
            <person name="Hameed A."/>
            <person name="Lin S.-Y."/>
            <person name="Shahina M."/>
            <person name="Lai W.-A."/>
            <person name="Young C.-C."/>
        </authorList>
    </citation>
    <scope>NUCLEOTIDE SEQUENCE [LARGE SCALE GENOMIC DNA]</scope>
    <source>
        <strain evidence="1 2">CC-AMO-30D</strain>
    </source>
</reference>
<protein>
    <submittedName>
        <fullName evidence="1">Uncharacterized protein</fullName>
    </submittedName>
</protein>
<dbReference type="RefSeq" id="WP_136334242.1">
    <property type="nucleotide sequence ID" value="NZ_QXMP01000007.1"/>
</dbReference>
<gene>
    <name evidence="1" type="ORF">E7Z59_00010</name>
</gene>
<dbReference type="AlphaFoldDB" id="A0A4S3M193"/>
<name>A0A4S3M193_9FLAO</name>
<evidence type="ECO:0000313" key="1">
    <source>
        <dbReference type="EMBL" id="THD68753.1"/>
    </source>
</evidence>
<sequence>MTTRRLALSLKRSARPFLYAQSCLSKVNLPTAGRLTTPSAWLKQHLAFHGNFIKRSLACQNLRTAFYT</sequence>
<accession>A0A4S3M193</accession>
<dbReference type="Proteomes" id="UP000305939">
    <property type="component" value="Unassembled WGS sequence"/>
</dbReference>
<comment type="caution">
    <text evidence="1">The sequence shown here is derived from an EMBL/GenBank/DDBJ whole genome shotgun (WGS) entry which is preliminary data.</text>
</comment>
<evidence type="ECO:0000313" key="2">
    <source>
        <dbReference type="Proteomes" id="UP000305939"/>
    </source>
</evidence>
<organism evidence="1 2">
    <name type="scientific">Robertkochia marina</name>
    <dbReference type="NCBI Taxonomy" id="1227945"/>
    <lineage>
        <taxon>Bacteria</taxon>
        <taxon>Pseudomonadati</taxon>
        <taxon>Bacteroidota</taxon>
        <taxon>Flavobacteriia</taxon>
        <taxon>Flavobacteriales</taxon>
        <taxon>Flavobacteriaceae</taxon>
        <taxon>Robertkochia</taxon>
    </lineage>
</organism>
<proteinExistence type="predicted"/>
<keyword evidence="2" id="KW-1185">Reference proteome</keyword>
<dbReference type="EMBL" id="SSMC01000001">
    <property type="protein sequence ID" value="THD68753.1"/>
    <property type="molecule type" value="Genomic_DNA"/>
</dbReference>